<evidence type="ECO:0000256" key="1">
    <source>
        <dbReference type="SAM" id="Phobius"/>
    </source>
</evidence>
<accession>A0A0R1V2T9</accession>
<dbReference type="NCBIfam" id="TIGR00426">
    <property type="entry name" value="competence protein ComEA helix-hairpin-helix repeat region"/>
    <property type="match status" value="1"/>
</dbReference>
<proteinExistence type="predicted"/>
<dbReference type="GO" id="GO:0006281">
    <property type="term" value="P:DNA repair"/>
    <property type="evidence" value="ECO:0007669"/>
    <property type="project" value="InterPro"/>
</dbReference>
<dbReference type="AlphaFoldDB" id="A0A0R1V2T9"/>
<dbReference type="Pfam" id="PF12836">
    <property type="entry name" value="HHH_3"/>
    <property type="match status" value="1"/>
</dbReference>
<dbReference type="Pfam" id="PF10531">
    <property type="entry name" value="SLBB"/>
    <property type="match status" value="1"/>
</dbReference>
<dbReference type="GO" id="GO:0015627">
    <property type="term" value="C:type II protein secretion system complex"/>
    <property type="evidence" value="ECO:0007669"/>
    <property type="project" value="TreeGrafter"/>
</dbReference>
<dbReference type="InterPro" id="IPR051675">
    <property type="entry name" value="Endo/Exo/Phosphatase_dom_1"/>
</dbReference>
<dbReference type="PANTHER" id="PTHR21180">
    <property type="entry name" value="ENDONUCLEASE/EXONUCLEASE/PHOSPHATASE FAMILY DOMAIN-CONTAINING PROTEIN 1"/>
    <property type="match status" value="1"/>
</dbReference>
<keyword evidence="1" id="KW-0812">Transmembrane</keyword>
<dbReference type="EMBL" id="AZFQ01000019">
    <property type="protein sequence ID" value="KRL99953.1"/>
    <property type="molecule type" value="Genomic_DNA"/>
</dbReference>
<feature type="domain" description="Helix-hairpin-helix DNA-binding motif class 1" evidence="2">
    <location>
        <begin position="207"/>
        <end position="226"/>
    </location>
</feature>
<dbReference type="InterPro" id="IPR010994">
    <property type="entry name" value="RuvA_2-like"/>
</dbReference>
<dbReference type="Gene3D" id="1.10.150.280">
    <property type="entry name" value="AF1531-like domain"/>
    <property type="match status" value="1"/>
</dbReference>
<dbReference type="SUPFAM" id="SSF47781">
    <property type="entry name" value="RuvA domain 2-like"/>
    <property type="match status" value="1"/>
</dbReference>
<dbReference type="GO" id="GO:0015628">
    <property type="term" value="P:protein secretion by the type II secretion system"/>
    <property type="evidence" value="ECO:0007669"/>
    <property type="project" value="TreeGrafter"/>
</dbReference>
<evidence type="ECO:0000313" key="3">
    <source>
        <dbReference type="EMBL" id="KRL99953.1"/>
    </source>
</evidence>
<keyword evidence="1" id="KW-1133">Transmembrane helix</keyword>
<dbReference type="InterPro" id="IPR004509">
    <property type="entry name" value="Competence_ComEA_HhH"/>
</dbReference>
<feature type="domain" description="Helix-hairpin-helix DNA-binding motif class 1" evidence="2">
    <location>
        <begin position="177"/>
        <end position="196"/>
    </location>
</feature>
<dbReference type="STRING" id="1423801.FD50_GL002491"/>
<dbReference type="Proteomes" id="UP000051166">
    <property type="component" value="Unassembled WGS sequence"/>
</dbReference>
<comment type="caution">
    <text evidence="3">The sequence shown here is derived from an EMBL/GenBank/DDBJ whole genome shotgun (WGS) entry which is preliminary data.</text>
</comment>
<evidence type="ECO:0000313" key="4">
    <source>
        <dbReference type="Proteomes" id="UP000051166"/>
    </source>
</evidence>
<name>A0A0R1V2T9_9LACO</name>
<organism evidence="3 4">
    <name type="scientific">Liquorilactobacillus satsumensis DSM 16230 = JCM 12392</name>
    <dbReference type="NCBI Taxonomy" id="1423801"/>
    <lineage>
        <taxon>Bacteria</taxon>
        <taxon>Bacillati</taxon>
        <taxon>Bacillota</taxon>
        <taxon>Bacilli</taxon>
        <taxon>Lactobacillales</taxon>
        <taxon>Lactobacillaceae</taxon>
        <taxon>Liquorilactobacillus</taxon>
    </lineage>
</organism>
<dbReference type="InterPro" id="IPR019554">
    <property type="entry name" value="Soluble_ligand-bd"/>
</dbReference>
<dbReference type="GO" id="GO:0003677">
    <property type="term" value="F:DNA binding"/>
    <property type="evidence" value="ECO:0007669"/>
    <property type="project" value="InterPro"/>
</dbReference>
<evidence type="ECO:0000259" key="2">
    <source>
        <dbReference type="SMART" id="SM00278"/>
    </source>
</evidence>
<dbReference type="InterPro" id="IPR003583">
    <property type="entry name" value="Hlx-hairpin-Hlx_DNA-bd_motif"/>
</dbReference>
<gene>
    <name evidence="3" type="ORF">FD50_GL002491</name>
</gene>
<reference evidence="3 4" key="1">
    <citation type="journal article" date="2015" name="Genome Announc.">
        <title>Expanding the biotechnology potential of lactobacilli through comparative genomics of 213 strains and associated genera.</title>
        <authorList>
            <person name="Sun Z."/>
            <person name="Harris H.M."/>
            <person name="McCann A."/>
            <person name="Guo C."/>
            <person name="Argimon S."/>
            <person name="Zhang W."/>
            <person name="Yang X."/>
            <person name="Jeffery I.B."/>
            <person name="Cooney J.C."/>
            <person name="Kagawa T.F."/>
            <person name="Liu W."/>
            <person name="Song Y."/>
            <person name="Salvetti E."/>
            <person name="Wrobel A."/>
            <person name="Rasinkangas P."/>
            <person name="Parkhill J."/>
            <person name="Rea M.C."/>
            <person name="O'Sullivan O."/>
            <person name="Ritari J."/>
            <person name="Douillard F.P."/>
            <person name="Paul Ross R."/>
            <person name="Yang R."/>
            <person name="Briner A.E."/>
            <person name="Felis G.E."/>
            <person name="de Vos W.M."/>
            <person name="Barrangou R."/>
            <person name="Klaenhammer T.R."/>
            <person name="Caufield P.W."/>
            <person name="Cui Y."/>
            <person name="Zhang H."/>
            <person name="O'Toole P.W."/>
        </authorList>
    </citation>
    <scope>NUCLEOTIDE SEQUENCE [LARGE SCALE GENOMIC DNA]</scope>
    <source>
        <strain evidence="3 4">DSM 16230</strain>
    </source>
</reference>
<dbReference type="PATRIC" id="fig|1423801.4.peg.2550"/>
<keyword evidence="4" id="KW-1185">Reference proteome</keyword>
<feature type="transmembrane region" description="Helical" evidence="1">
    <location>
        <begin position="21"/>
        <end position="40"/>
    </location>
</feature>
<protein>
    <submittedName>
        <fullName evidence="3">ComE operon protein 1</fullName>
    </submittedName>
</protein>
<keyword evidence="1" id="KW-0472">Membrane</keyword>
<dbReference type="PANTHER" id="PTHR21180:SF32">
    <property type="entry name" value="ENDONUCLEASE_EXONUCLEASE_PHOSPHATASE FAMILY DOMAIN-CONTAINING PROTEIN 1"/>
    <property type="match status" value="1"/>
</dbReference>
<sequence length="231" mass="24607">MKGGIGMLEQLRDFWEEHRSLLVVSFILISGGFLIGSNLYNNSRKSTTSQFGVAKSSMSASTRSKAVQSTAATSHSALVSVDVKGAVKNPGVYHAQEGARVNEIITAAGGFAATADQNQVNLALKIKDQQIIYVPFRGEIASKPVTTVAANISEQAGSAAGTVTEGTKIDLNQAKKEDLLKIPGIGDKKAEQILAYRTEHGNFNQLDELKNISGIGDKILVKLKSYLKIGS</sequence>
<dbReference type="SMART" id="SM00278">
    <property type="entry name" value="HhH1"/>
    <property type="match status" value="2"/>
</dbReference>